<proteinExistence type="predicted"/>
<dbReference type="NCBIfam" id="TIGR03566">
    <property type="entry name" value="FMN_reduc_MsuE"/>
    <property type="match status" value="1"/>
</dbReference>
<comment type="caution">
    <text evidence="5">The sequence shown here is derived from an EMBL/GenBank/DDBJ whole genome shotgun (WGS) entry which is preliminary data.</text>
</comment>
<feature type="domain" description="NADPH-dependent FMN reductase-like" evidence="4">
    <location>
        <begin position="21"/>
        <end position="161"/>
    </location>
</feature>
<dbReference type="PANTHER" id="PTHR43408:SF2">
    <property type="entry name" value="FMN REDUCTASE (NADPH)"/>
    <property type="match status" value="1"/>
</dbReference>
<gene>
    <name evidence="5" type="primary">msuE</name>
    <name evidence="5" type="ORF">GCM10022200_30060</name>
</gene>
<dbReference type="PANTHER" id="PTHR43408">
    <property type="entry name" value="FMN REDUCTASE (NADPH)"/>
    <property type="match status" value="1"/>
</dbReference>
<dbReference type="InterPro" id="IPR029039">
    <property type="entry name" value="Flavoprotein-like_sf"/>
</dbReference>
<protein>
    <submittedName>
        <fullName evidence="5">FMN reductase</fullName>
    </submittedName>
</protein>
<evidence type="ECO:0000256" key="3">
    <source>
        <dbReference type="ARBA" id="ARBA00023002"/>
    </source>
</evidence>
<evidence type="ECO:0000256" key="2">
    <source>
        <dbReference type="ARBA" id="ARBA00022643"/>
    </source>
</evidence>
<name>A0ABP7AZ31_9MICO</name>
<dbReference type="Pfam" id="PF03358">
    <property type="entry name" value="FMN_red"/>
    <property type="match status" value="1"/>
</dbReference>
<dbReference type="RefSeq" id="WP_344740003.1">
    <property type="nucleotide sequence ID" value="NZ_BAAAYU010000005.1"/>
</dbReference>
<keyword evidence="3" id="KW-0560">Oxidoreductase</keyword>
<evidence type="ECO:0000259" key="4">
    <source>
        <dbReference type="Pfam" id="PF03358"/>
    </source>
</evidence>
<organism evidence="5 6">
    <name type="scientific">Microbacterium awajiense</name>
    <dbReference type="NCBI Taxonomy" id="415214"/>
    <lineage>
        <taxon>Bacteria</taxon>
        <taxon>Bacillati</taxon>
        <taxon>Actinomycetota</taxon>
        <taxon>Actinomycetes</taxon>
        <taxon>Micrococcales</taxon>
        <taxon>Microbacteriaceae</taxon>
        <taxon>Microbacterium</taxon>
    </lineage>
</organism>
<keyword evidence="6" id="KW-1185">Reference proteome</keyword>
<dbReference type="InterPro" id="IPR051814">
    <property type="entry name" value="NAD(P)H-dep_FMN_reductase"/>
</dbReference>
<keyword evidence="1" id="KW-0285">Flavoprotein</keyword>
<keyword evidence="2" id="KW-0288">FMN</keyword>
<dbReference type="InterPro" id="IPR019912">
    <property type="entry name" value="FMN_Rdtase_MsuE-like"/>
</dbReference>
<evidence type="ECO:0000256" key="1">
    <source>
        <dbReference type="ARBA" id="ARBA00022630"/>
    </source>
</evidence>
<dbReference type="SUPFAM" id="SSF52218">
    <property type="entry name" value="Flavoproteins"/>
    <property type="match status" value="1"/>
</dbReference>
<dbReference type="InterPro" id="IPR005025">
    <property type="entry name" value="FMN_Rdtase-like_dom"/>
</dbReference>
<sequence>MTQAILSVRPPEPVSSTARLNVVAVSGSVSAPSKTRALLDEIVAALGNRLEITAHTVSLNEIGPALAGAVRRDELPPTVEAELERIERADVLVVASPVYRAAVSGLFKHLFDLVDQHALAGTPVIVSATGGSDRHALVVEHHLRPLFAFFQAVTLPLGVYACEAEFSGGRVAGAALRDRIERAVEVSVPLIRRLSGSAVDRSARAVR</sequence>
<dbReference type="Gene3D" id="3.40.50.360">
    <property type="match status" value="1"/>
</dbReference>
<dbReference type="Proteomes" id="UP001501697">
    <property type="component" value="Unassembled WGS sequence"/>
</dbReference>
<evidence type="ECO:0000313" key="5">
    <source>
        <dbReference type="EMBL" id="GAA3644029.1"/>
    </source>
</evidence>
<reference evidence="6" key="1">
    <citation type="journal article" date="2019" name="Int. J. Syst. Evol. Microbiol.">
        <title>The Global Catalogue of Microorganisms (GCM) 10K type strain sequencing project: providing services to taxonomists for standard genome sequencing and annotation.</title>
        <authorList>
            <consortium name="The Broad Institute Genomics Platform"/>
            <consortium name="The Broad Institute Genome Sequencing Center for Infectious Disease"/>
            <person name="Wu L."/>
            <person name="Ma J."/>
        </authorList>
    </citation>
    <scope>NUCLEOTIDE SEQUENCE [LARGE SCALE GENOMIC DNA]</scope>
    <source>
        <strain evidence="6">JCM 16544</strain>
    </source>
</reference>
<accession>A0ABP7AZ31</accession>
<dbReference type="EMBL" id="BAAAYU010000005">
    <property type="protein sequence ID" value="GAA3644029.1"/>
    <property type="molecule type" value="Genomic_DNA"/>
</dbReference>
<evidence type="ECO:0000313" key="6">
    <source>
        <dbReference type="Proteomes" id="UP001501697"/>
    </source>
</evidence>